<dbReference type="Gene3D" id="3.10.290.10">
    <property type="entry name" value="RNA-binding S4 domain"/>
    <property type="match status" value="1"/>
</dbReference>
<dbReference type="PROSITE" id="PS50889">
    <property type="entry name" value="S4"/>
    <property type="match status" value="1"/>
</dbReference>
<feature type="region of interest" description="Disordered" evidence="2">
    <location>
        <begin position="79"/>
        <end position="130"/>
    </location>
</feature>
<accession>A0A327KRS0</accession>
<comment type="caution">
    <text evidence="4">The sequence shown here is derived from an EMBL/GenBank/DDBJ whole genome shotgun (WGS) entry which is preliminary data.</text>
</comment>
<protein>
    <recommendedName>
        <fullName evidence="3">RNA-binding S4 domain-containing protein</fullName>
    </recommendedName>
</protein>
<evidence type="ECO:0000256" key="1">
    <source>
        <dbReference type="PROSITE-ProRule" id="PRU00182"/>
    </source>
</evidence>
<dbReference type="Proteomes" id="UP000249130">
    <property type="component" value="Unassembled WGS sequence"/>
</dbReference>
<evidence type="ECO:0000259" key="3">
    <source>
        <dbReference type="SMART" id="SM00363"/>
    </source>
</evidence>
<proteinExistence type="predicted"/>
<dbReference type="GO" id="GO:0003723">
    <property type="term" value="F:RNA binding"/>
    <property type="evidence" value="ECO:0007669"/>
    <property type="project" value="UniProtKB-KW"/>
</dbReference>
<gene>
    <name evidence="4" type="ORF">CH341_21265</name>
</gene>
<dbReference type="SMART" id="SM00363">
    <property type="entry name" value="S4"/>
    <property type="match status" value="1"/>
</dbReference>
<dbReference type="RefSeq" id="WP_111421005.1">
    <property type="nucleotide sequence ID" value="NZ_NPEX01000181.1"/>
</dbReference>
<evidence type="ECO:0000313" key="5">
    <source>
        <dbReference type="Proteomes" id="UP000249130"/>
    </source>
</evidence>
<dbReference type="AlphaFoldDB" id="A0A327KRS0"/>
<keyword evidence="1" id="KW-0694">RNA-binding</keyword>
<feature type="domain" description="RNA-binding S4" evidence="3">
    <location>
        <begin position="10"/>
        <end position="73"/>
    </location>
</feature>
<dbReference type="InterPro" id="IPR036986">
    <property type="entry name" value="S4_RNA-bd_sf"/>
</dbReference>
<name>A0A327KRS0_9BRAD</name>
<dbReference type="OrthoDB" id="9797176at2"/>
<evidence type="ECO:0000256" key="2">
    <source>
        <dbReference type="SAM" id="MobiDB-lite"/>
    </source>
</evidence>
<sequence>MADPADLARQRIDKWLWHARVVRTRSAAAALAAGGRVRINGARIDAASRPVKPGDVVTIALDSRVRVLTVTGFAERRGSATDAQALFRDESPPEPPPDSEPSAAPREPGAGRPTKRDRRTLDRWRAGEDD</sequence>
<dbReference type="SUPFAM" id="SSF55174">
    <property type="entry name" value="Alpha-L RNA-binding motif"/>
    <property type="match status" value="1"/>
</dbReference>
<feature type="compositionally biased region" description="Basic and acidic residues" evidence="2">
    <location>
        <begin position="119"/>
        <end position="130"/>
    </location>
</feature>
<reference evidence="4 5" key="1">
    <citation type="submission" date="2017-07" db="EMBL/GenBank/DDBJ databases">
        <title>Draft Genome Sequences of Select Purple Nonsulfur Bacteria.</title>
        <authorList>
            <person name="Lasarre B."/>
            <person name="Mckinlay J.B."/>
        </authorList>
    </citation>
    <scope>NUCLEOTIDE SEQUENCE [LARGE SCALE GENOMIC DNA]</scope>
    <source>
        <strain evidence="4 5">DSM 5909</strain>
    </source>
</reference>
<dbReference type="InterPro" id="IPR002942">
    <property type="entry name" value="S4_RNA-bd"/>
</dbReference>
<organism evidence="4 5">
    <name type="scientific">Rhodoplanes roseus</name>
    <dbReference type="NCBI Taxonomy" id="29409"/>
    <lineage>
        <taxon>Bacteria</taxon>
        <taxon>Pseudomonadati</taxon>
        <taxon>Pseudomonadota</taxon>
        <taxon>Alphaproteobacteria</taxon>
        <taxon>Hyphomicrobiales</taxon>
        <taxon>Nitrobacteraceae</taxon>
        <taxon>Rhodoplanes</taxon>
    </lineage>
</organism>
<dbReference type="EMBL" id="NPEX01000181">
    <property type="protein sequence ID" value="RAI41650.1"/>
    <property type="molecule type" value="Genomic_DNA"/>
</dbReference>
<evidence type="ECO:0000313" key="4">
    <source>
        <dbReference type="EMBL" id="RAI41650.1"/>
    </source>
</evidence>
<dbReference type="Pfam" id="PF01479">
    <property type="entry name" value="S4"/>
    <property type="match status" value="1"/>
</dbReference>
<dbReference type="CDD" id="cd00165">
    <property type="entry name" value="S4"/>
    <property type="match status" value="1"/>
</dbReference>
<keyword evidence="5" id="KW-1185">Reference proteome</keyword>